<dbReference type="PANTHER" id="PTHR32114">
    <property type="entry name" value="ABC TRANSPORTER ABCH.3"/>
    <property type="match status" value="1"/>
</dbReference>
<dbReference type="EMBL" id="CP029185">
    <property type="protein sequence ID" value="AWH87432.1"/>
    <property type="molecule type" value="Genomic_DNA"/>
</dbReference>
<accession>A0A2Y9TUY4</accession>
<feature type="coiled-coil region" evidence="1">
    <location>
        <begin position="830"/>
        <end position="871"/>
    </location>
</feature>
<proteinExistence type="predicted"/>
<dbReference type="Proteomes" id="UP000244908">
    <property type="component" value="Chromosome"/>
</dbReference>
<dbReference type="SUPFAM" id="SSF52540">
    <property type="entry name" value="P-loop containing nucleoside triphosphate hydrolases"/>
    <property type="match status" value="2"/>
</dbReference>
<evidence type="ECO:0000313" key="4">
    <source>
        <dbReference type="Proteomes" id="UP000244908"/>
    </source>
</evidence>
<feature type="domain" description="Rad50/SbcC-type AAA" evidence="2">
    <location>
        <begin position="5"/>
        <end position="239"/>
    </location>
</feature>
<protein>
    <recommendedName>
        <fullName evidence="2">Rad50/SbcC-type AAA domain-containing protein</fullName>
    </recommendedName>
</protein>
<feature type="coiled-coil region" evidence="1">
    <location>
        <begin position="906"/>
        <end position="933"/>
    </location>
</feature>
<organism evidence="3 4">
    <name type="scientific">Limnobaculum parvum</name>
    <dbReference type="NCBI Taxonomy" id="2172103"/>
    <lineage>
        <taxon>Bacteria</taxon>
        <taxon>Pseudomonadati</taxon>
        <taxon>Pseudomonadota</taxon>
        <taxon>Gammaproteobacteria</taxon>
        <taxon>Enterobacterales</taxon>
        <taxon>Budviciaceae</taxon>
        <taxon>Limnobaculum</taxon>
    </lineage>
</organism>
<feature type="coiled-coil region" evidence="1">
    <location>
        <begin position="698"/>
        <end position="749"/>
    </location>
</feature>
<dbReference type="OrthoDB" id="9795626at2"/>
<evidence type="ECO:0000256" key="1">
    <source>
        <dbReference type="SAM" id="Coils"/>
    </source>
</evidence>
<dbReference type="KEGG" id="lpv:HYN51_01965"/>
<dbReference type="RefSeq" id="WP_108899520.1">
    <property type="nucleotide sequence ID" value="NZ_CP029185.2"/>
</dbReference>
<dbReference type="GO" id="GO:0006302">
    <property type="term" value="P:double-strand break repair"/>
    <property type="evidence" value="ECO:0007669"/>
    <property type="project" value="InterPro"/>
</dbReference>
<keyword evidence="4" id="KW-1185">Reference proteome</keyword>
<dbReference type="GO" id="GO:0016887">
    <property type="term" value="F:ATP hydrolysis activity"/>
    <property type="evidence" value="ECO:0007669"/>
    <property type="project" value="InterPro"/>
</dbReference>
<evidence type="ECO:0000259" key="2">
    <source>
        <dbReference type="Pfam" id="PF13476"/>
    </source>
</evidence>
<dbReference type="InterPro" id="IPR027417">
    <property type="entry name" value="P-loop_NTPase"/>
</dbReference>
<feature type="coiled-coil region" evidence="1">
    <location>
        <begin position="437"/>
        <end position="478"/>
    </location>
</feature>
<gene>
    <name evidence="3" type="ORF">HYN51_01965</name>
</gene>
<dbReference type="Pfam" id="PF13558">
    <property type="entry name" value="SbcC_Walker_B"/>
    <property type="match status" value="1"/>
</dbReference>
<dbReference type="AlphaFoldDB" id="A0A2Y9TUY4"/>
<dbReference type="PANTHER" id="PTHR32114:SF2">
    <property type="entry name" value="ABC TRANSPORTER ABCH.3"/>
    <property type="match status" value="1"/>
</dbReference>
<dbReference type="InterPro" id="IPR038729">
    <property type="entry name" value="Rad50/SbcC_AAA"/>
</dbReference>
<reference evidence="3 4" key="1">
    <citation type="journal article" date="2019" name="Int. J. Syst. Evol. Microbiol.">
        <title>Limnobaculum parvum gen. nov., sp. nov., isolated from a freshwater lake.</title>
        <authorList>
            <person name="Baek C."/>
            <person name="Shin S.K."/>
            <person name="Yi H."/>
        </authorList>
    </citation>
    <scope>NUCLEOTIDE SEQUENCE [LARGE SCALE GENOMIC DNA]</scope>
    <source>
        <strain evidence="3 4">HYN0051</strain>
    </source>
</reference>
<name>A0A2Y9TUY4_9GAMM</name>
<dbReference type="Gene3D" id="3.40.50.300">
    <property type="entry name" value="P-loop containing nucleotide triphosphate hydrolases"/>
    <property type="match status" value="2"/>
</dbReference>
<sequence length="1226" mass="141895">MRILSLRLKNINSLKDEWKIDFTQEPFCDNGLFAITGATGAGKTTLLDAICLALYHKTPRLIVTPTQNELMTHHTAESLAEVEFEVQGVGYRAFWSQRRAKDAPDGNLQSPKVELAYIHDGKIITDKIRDKLELTAQITGLDFSRFTKSMMLSQGEFAAFLNADPNERAELLEELTGTEIYGHISEQVFLSHKEAKNQLDTLHTLLGSVQLLSEEQTQVLNQQSQQLQLQEKLQTQQTERLLADKQWLEKREEYQRQESQCQHQFNLAQQNWQQQQPQLEKLQRSEPAEKLRPLHSNLIRLHQERQDNQQEITRITQAEIELKQQLSVALRTREQAEQQHESQLKQHELTRTLINAQVIPLDLQIGNRTSQLTQLESTRTHLILQRQQQQTEHGANLQQQRQLLSRQQALNDYFQHHPHHQYWGENLLLWQQQLSQLTRINNDLQNAQQLADLKQKEIDELNQQLNEVTLSQERHLKQLQQLQQSFDKNDGAFQQLRTQHDLNGLKQQQHNLAQTRDRQQSLTLLFHRYQQVTKQYQVRSTQLNELSVVIKQLDEERLTKRQQYSDKKIHLADLEKRAEQELIILRFEQERALLHPGSPCPLCGSTQHPLVGENTSLNTSDTQQRLTQLKIEFQQLHDAGIELKSKVALHGEQQNQLTKEMNNLSLEQDDINQQWQQHGKGLDVTLSLTEKKQFDDYLESVRQQEQQLQQQINLLEQAEQQWLQEKDLLNKQQNATQEAQQRVTLLAQNLLNKTQQQQQSEQGRLSLQQDYQMQSEQLQTALAHYELMLPPPEQYDSWYSTRKSEWQQWQNHLNDQKVLEQQLITLNTPIAALAARIESLNSQAAENQTQLTACQQELEQLKQQRHQLFGDRQTDATMLQLQQQQHTLELAVTDSRNTWQQLNDRLTALNGQLSTLLSQQQQLEQKTDSAEHQFTAALQQSAFHHQAEFLDALLSPELHLQLSELKEMLSNALHQAQALFNEANKQRQRHVAQRPESLTEESNIPHLSLQLAQLTEESKANGIRQGEIRQQLENDRQNRTNQQSVVERIALHQQQVDDWAYLNNLIGSSDGAKFRKFAQGLTLDHLVYLANQQLNRLHGRYLLQRKESGALELQVVDTWQADNLRDTRTLSGGESFLVSLALALALSDLVSHKTSIDSLFLDEGFGTLDAETLDIALDALDNLNASGKIIGVISHIDAMKERIPVQIRVRKVNGLGISKLDDRFKK</sequence>
<dbReference type="Pfam" id="PF13476">
    <property type="entry name" value="AAA_23"/>
    <property type="match status" value="1"/>
</dbReference>
<keyword evidence="1" id="KW-0175">Coiled coil</keyword>
<evidence type="ECO:0000313" key="3">
    <source>
        <dbReference type="EMBL" id="AWH87432.1"/>
    </source>
</evidence>